<evidence type="ECO:0008006" key="5">
    <source>
        <dbReference type="Google" id="ProtNLM"/>
    </source>
</evidence>
<dbReference type="PANTHER" id="PTHR36121:SF1">
    <property type="entry name" value="PROTEIN SXY"/>
    <property type="match status" value="1"/>
</dbReference>
<accession>A0A2V4E4M0</accession>
<dbReference type="RefSeq" id="WP_034883028.1">
    <property type="nucleotide sequence ID" value="NZ_QGLP01000003.1"/>
</dbReference>
<gene>
    <name evidence="3" type="ORF">DKK79_01420</name>
</gene>
<dbReference type="AlphaFoldDB" id="A0A2V4E4M0"/>
<dbReference type="PIRSF" id="PIRSF028788">
    <property type="entry name" value="TfoX_Sxy"/>
    <property type="match status" value="1"/>
</dbReference>
<dbReference type="InterPro" id="IPR047525">
    <property type="entry name" value="TfoX-like"/>
</dbReference>
<reference evidence="3 4" key="1">
    <citation type="submission" date="2018-05" db="EMBL/GenBank/DDBJ databases">
        <title>Reference genomes for bee gut microbiota database.</title>
        <authorList>
            <person name="Ellegaard K.M."/>
        </authorList>
    </citation>
    <scope>NUCLEOTIDE SEQUENCE [LARGE SCALE GENOMIC DNA]</scope>
    <source>
        <strain evidence="3 4">ESL0177</strain>
    </source>
</reference>
<dbReference type="InterPro" id="IPR007076">
    <property type="entry name" value="TfoX_N"/>
</dbReference>
<evidence type="ECO:0000313" key="3">
    <source>
        <dbReference type="EMBL" id="PXZ06809.1"/>
    </source>
</evidence>
<dbReference type="Proteomes" id="UP000247483">
    <property type="component" value="Unassembled WGS sequence"/>
</dbReference>
<sequence length="201" mass="23316">MLKTLAINIKHEFSYVKDVTLRSFFGGFSLNSESIMFAWIDQNNIYLRAHDKYRSMFIDLGMQPLDLIFDGSHKLLDYYKVENELRQDRQKLHTIVKMVIKHAKQDLEEKLAKSQSRLKSLPNMTVSLEKLMVSAGIIDINIFKEVGYLETYYRIKSKNSKLSINILFGLFGALHGRHAGTLSSESKQKIELAYQDFLKTK</sequence>
<dbReference type="GO" id="GO:0030420">
    <property type="term" value="P:establishment of competence for transformation"/>
    <property type="evidence" value="ECO:0007669"/>
    <property type="project" value="InterPro"/>
</dbReference>
<dbReference type="InterPro" id="IPR007077">
    <property type="entry name" value="TfoX_C"/>
</dbReference>
<feature type="domain" description="TfoX N-terminal" evidence="1">
    <location>
        <begin position="13"/>
        <end position="102"/>
    </location>
</feature>
<feature type="domain" description="TfoX C-terminal" evidence="2">
    <location>
        <begin position="115"/>
        <end position="191"/>
    </location>
</feature>
<dbReference type="PANTHER" id="PTHR36121">
    <property type="entry name" value="PROTEIN SXY"/>
    <property type="match status" value="1"/>
</dbReference>
<proteinExistence type="predicted"/>
<dbReference type="EMBL" id="QGLP01000003">
    <property type="protein sequence ID" value="PXZ06809.1"/>
    <property type="molecule type" value="Genomic_DNA"/>
</dbReference>
<protein>
    <recommendedName>
        <fullName evidence="5">Regulator of competence-specific genes</fullName>
    </recommendedName>
</protein>
<dbReference type="InterPro" id="IPR026256">
    <property type="entry name" value="TfoX-like_gammaprotbact"/>
</dbReference>
<dbReference type="Pfam" id="PF04993">
    <property type="entry name" value="TfoX_N"/>
    <property type="match status" value="1"/>
</dbReference>
<organism evidence="3 4">
    <name type="scientific">Gilliamella apicola</name>
    <dbReference type="NCBI Taxonomy" id="1196095"/>
    <lineage>
        <taxon>Bacteria</taxon>
        <taxon>Pseudomonadati</taxon>
        <taxon>Pseudomonadota</taxon>
        <taxon>Gammaproteobacteria</taxon>
        <taxon>Orbales</taxon>
        <taxon>Orbaceae</taxon>
        <taxon>Gilliamella</taxon>
    </lineage>
</organism>
<comment type="caution">
    <text evidence="3">The sequence shown here is derived from an EMBL/GenBank/DDBJ whole genome shotgun (WGS) entry which is preliminary data.</text>
</comment>
<dbReference type="SUPFAM" id="SSF159894">
    <property type="entry name" value="YgaC/TfoX-N like"/>
    <property type="match status" value="1"/>
</dbReference>
<evidence type="ECO:0000259" key="2">
    <source>
        <dbReference type="Pfam" id="PF04994"/>
    </source>
</evidence>
<dbReference type="Gene3D" id="3.30.1460.30">
    <property type="entry name" value="YgaC/TfoX-N like chaperone"/>
    <property type="match status" value="1"/>
</dbReference>
<name>A0A2V4E4M0_9GAMM</name>
<dbReference type="Pfam" id="PF04994">
    <property type="entry name" value="TfoX_C"/>
    <property type="match status" value="1"/>
</dbReference>
<dbReference type="Gene3D" id="1.10.150.20">
    <property type="entry name" value="5' to 3' exonuclease, C-terminal subdomain"/>
    <property type="match status" value="1"/>
</dbReference>
<evidence type="ECO:0000259" key="1">
    <source>
        <dbReference type="Pfam" id="PF04993"/>
    </source>
</evidence>
<evidence type="ECO:0000313" key="4">
    <source>
        <dbReference type="Proteomes" id="UP000247483"/>
    </source>
</evidence>